<proteinExistence type="predicted"/>
<comment type="caution">
    <text evidence="1">The sequence shown here is derived from an EMBL/GenBank/DDBJ whole genome shotgun (WGS) entry which is preliminary data.</text>
</comment>
<protein>
    <submittedName>
        <fullName evidence="1">Uncharacterized protein</fullName>
    </submittedName>
</protein>
<accession>A0A438M4Z6</accession>
<dbReference type="Proteomes" id="UP000284824">
    <property type="component" value="Unassembled WGS sequence"/>
</dbReference>
<dbReference type="EMBL" id="SAUN01000001">
    <property type="protein sequence ID" value="RVX40930.1"/>
    <property type="molecule type" value="Genomic_DNA"/>
</dbReference>
<evidence type="ECO:0000313" key="2">
    <source>
        <dbReference type="Proteomes" id="UP000284824"/>
    </source>
</evidence>
<organism evidence="1 2">
    <name type="scientific">Nonomuraea polychroma</name>
    <dbReference type="NCBI Taxonomy" id="46176"/>
    <lineage>
        <taxon>Bacteria</taxon>
        <taxon>Bacillati</taxon>
        <taxon>Actinomycetota</taxon>
        <taxon>Actinomycetes</taxon>
        <taxon>Streptosporangiales</taxon>
        <taxon>Streptosporangiaceae</taxon>
        <taxon>Nonomuraea</taxon>
    </lineage>
</organism>
<name>A0A438M4Z6_9ACTN</name>
<gene>
    <name evidence="1" type="ORF">EDD27_3377</name>
</gene>
<sequence length="186" mass="21155">MPRRCPIGQCRVCLGWGEKPQFADCIACSSWRQLHPAQARCRRCGHGSRVNTDGLCRLCLLTIRLDEPEWVAAPVGGRSAQLILILPGDRLPKSQPLDRPVRGQAPDRTRPRSLLERKRIETAERVDDPRVCPPTIRGQLLLFRPRRQLTDAHARRVKDRDLADYERLKDVAIALAAERGLSTAWW</sequence>
<keyword evidence="2" id="KW-1185">Reference proteome</keyword>
<dbReference type="RefSeq" id="WP_241564075.1">
    <property type="nucleotide sequence ID" value="NZ_SAUN01000001.1"/>
</dbReference>
<reference evidence="1 2" key="1">
    <citation type="submission" date="2019-01" db="EMBL/GenBank/DDBJ databases">
        <title>Sequencing the genomes of 1000 actinobacteria strains.</title>
        <authorList>
            <person name="Klenk H.-P."/>
        </authorList>
    </citation>
    <scope>NUCLEOTIDE SEQUENCE [LARGE SCALE GENOMIC DNA]</scope>
    <source>
        <strain evidence="1 2">DSM 43925</strain>
    </source>
</reference>
<evidence type="ECO:0000313" key="1">
    <source>
        <dbReference type="EMBL" id="RVX40930.1"/>
    </source>
</evidence>
<dbReference type="AlphaFoldDB" id="A0A438M4Z6"/>